<keyword evidence="2" id="KW-0472">Membrane</keyword>
<feature type="region of interest" description="Disordered" evidence="1">
    <location>
        <begin position="171"/>
        <end position="217"/>
    </location>
</feature>
<organism evidence="3">
    <name type="scientific">Mycobacterium sp. (strain JLS)</name>
    <dbReference type="NCBI Taxonomy" id="164757"/>
    <lineage>
        <taxon>Bacteria</taxon>
        <taxon>Bacillati</taxon>
        <taxon>Actinomycetota</taxon>
        <taxon>Actinomycetes</taxon>
        <taxon>Mycobacteriales</taxon>
        <taxon>Mycobacteriaceae</taxon>
        <taxon>Mycobacterium</taxon>
    </lineage>
</organism>
<feature type="compositionally biased region" description="Basic and acidic residues" evidence="1">
    <location>
        <begin position="176"/>
        <end position="200"/>
    </location>
</feature>
<feature type="transmembrane region" description="Helical" evidence="2">
    <location>
        <begin position="23"/>
        <end position="43"/>
    </location>
</feature>
<evidence type="ECO:0000256" key="1">
    <source>
        <dbReference type="SAM" id="MobiDB-lite"/>
    </source>
</evidence>
<dbReference type="AlphaFoldDB" id="A0A5Q5CGD6"/>
<accession>A0A5Q5CGD6</accession>
<feature type="transmembrane region" description="Helical" evidence="2">
    <location>
        <begin position="63"/>
        <end position="82"/>
    </location>
</feature>
<reference evidence="3" key="1">
    <citation type="submission" date="2007-02" db="EMBL/GenBank/DDBJ databases">
        <title>Complete sequence of Mycobacterium sp. JLS.</title>
        <authorList>
            <consortium name="US DOE Joint Genome Institute"/>
            <person name="Copeland A."/>
            <person name="Lucas S."/>
            <person name="Lapidus A."/>
            <person name="Barry K."/>
            <person name="Detter J.C."/>
            <person name="Glavina del Rio T."/>
            <person name="Hammon N."/>
            <person name="Israni S."/>
            <person name="Dalin E."/>
            <person name="Tice H."/>
            <person name="Pitluck S."/>
            <person name="Chain P."/>
            <person name="Malfatti S."/>
            <person name="Shin M."/>
            <person name="Vergez L."/>
            <person name="Schmutz J."/>
            <person name="Larimer F."/>
            <person name="Land M."/>
            <person name="Hauser L."/>
            <person name="Kyrpides N."/>
            <person name="Mikhailova N."/>
            <person name="Miller C.D."/>
            <person name="Anderson A.J."/>
            <person name="Sims R.C."/>
            <person name="Richardson P."/>
        </authorList>
    </citation>
    <scope>NUCLEOTIDE SEQUENCE [LARGE SCALE GENOMIC DNA]</scope>
    <source>
        <strain evidence="3">JLS</strain>
    </source>
</reference>
<gene>
    <name evidence="3" type="ordered locus">Mjls_2669</name>
</gene>
<keyword evidence="2" id="KW-0812">Transmembrane</keyword>
<evidence type="ECO:0000313" key="3">
    <source>
        <dbReference type="EMBL" id="ABN98449.1"/>
    </source>
</evidence>
<sequence length="217" mass="23027" precursor="true">MSDPAVANRTGAGRMRIPRSRGAVTGILLIGLGLWTALIPFIGPGVGFAYAPDDESVWTALRGWLQVLPGVVTVAGGVLLLLSRNRATALFGAWLGVVAGSWLVVGRAAAEPLGLGSVDAPVATGGAREFWLEMTHFTGVGALIMFLAALSMGRLSVRSLRDIRYEHASAGTLGTTDEHRHDPHTDPVRASKSAETEQRPMRKRLEHLIGTNTSTAR</sequence>
<name>A0A5Q5CGD6_MYCSJ</name>
<keyword evidence="2" id="KW-1133">Transmembrane helix</keyword>
<dbReference type="EMBL" id="CP000580">
    <property type="protein sequence ID" value="ABN98449.1"/>
    <property type="molecule type" value="Genomic_DNA"/>
</dbReference>
<evidence type="ECO:0000256" key="2">
    <source>
        <dbReference type="SAM" id="Phobius"/>
    </source>
</evidence>
<dbReference type="KEGG" id="mjl:Mjls_2669"/>
<proteinExistence type="predicted"/>
<feature type="transmembrane region" description="Helical" evidence="2">
    <location>
        <begin position="130"/>
        <end position="151"/>
    </location>
</feature>
<feature type="transmembrane region" description="Helical" evidence="2">
    <location>
        <begin position="89"/>
        <end position="110"/>
    </location>
</feature>
<protein>
    <submittedName>
        <fullName evidence="3">Uncharacterized protein</fullName>
    </submittedName>
</protein>